<dbReference type="OrthoDB" id="10257153at2759"/>
<keyword evidence="3" id="KW-1185">Reference proteome</keyword>
<dbReference type="GO" id="GO:1904158">
    <property type="term" value="P:axonemal central apparatus assembly"/>
    <property type="evidence" value="ECO:0007669"/>
    <property type="project" value="TreeGrafter"/>
</dbReference>
<feature type="compositionally biased region" description="Basic and acidic residues" evidence="1">
    <location>
        <begin position="892"/>
        <end position="916"/>
    </location>
</feature>
<dbReference type="GO" id="GO:0005576">
    <property type="term" value="C:extracellular region"/>
    <property type="evidence" value="ECO:0007669"/>
    <property type="project" value="GOC"/>
</dbReference>
<feature type="region of interest" description="Disordered" evidence="1">
    <location>
        <begin position="645"/>
        <end position="734"/>
    </location>
</feature>
<feature type="compositionally biased region" description="Basic and acidic residues" evidence="1">
    <location>
        <begin position="1373"/>
        <end position="1386"/>
    </location>
</feature>
<comment type="caution">
    <text evidence="2">The sequence shown here is derived from an EMBL/GenBank/DDBJ whole genome shotgun (WGS) entry which is preliminary data.</text>
</comment>
<evidence type="ECO:0000256" key="1">
    <source>
        <dbReference type="SAM" id="MobiDB-lite"/>
    </source>
</evidence>
<feature type="region of interest" description="Disordered" evidence="1">
    <location>
        <begin position="243"/>
        <end position="262"/>
    </location>
</feature>
<evidence type="ECO:0000313" key="3">
    <source>
        <dbReference type="Proteomes" id="UP000749559"/>
    </source>
</evidence>
<feature type="compositionally biased region" description="Basic and acidic residues" evidence="1">
    <location>
        <begin position="169"/>
        <end position="198"/>
    </location>
</feature>
<dbReference type="GO" id="GO:0003351">
    <property type="term" value="P:epithelial cilium movement involved in extracellular fluid movement"/>
    <property type="evidence" value="ECO:0007669"/>
    <property type="project" value="TreeGrafter"/>
</dbReference>
<feature type="compositionally biased region" description="Basic and acidic residues" evidence="1">
    <location>
        <begin position="1346"/>
        <end position="1355"/>
    </location>
</feature>
<feature type="compositionally biased region" description="Pro residues" evidence="1">
    <location>
        <begin position="1177"/>
        <end position="1190"/>
    </location>
</feature>
<feature type="compositionally biased region" description="Polar residues" evidence="1">
    <location>
        <begin position="664"/>
        <end position="673"/>
    </location>
</feature>
<feature type="compositionally biased region" description="Pro residues" evidence="1">
    <location>
        <begin position="1845"/>
        <end position="1856"/>
    </location>
</feature>
<feature type="region of interest" description="Disordered" evidence="1">
    <location>
        <begin position="869"/>
        <end position="1012"/>
    </location>
</feature>
<proteinExistence type="predicted"/>
<feature type="compositionally biased region" description="Basic residues" evidence="1">
    <location>
        <begin position="152"/>
        <end position="168"/>
    </location>
</feature>
<name>A0A8J1XIT2_OWEFU</name>
<dbReference type="InterPro" id="IPR026173">
    <property type="entry name" value="SPAG17"/>
</dbReference>
<dbReference type="Proteomes" id="UP000749559">
    <property type="component" value="Unassembled WGS sequence"/>
</dbReference>
<feature type="region of interest" description="Disordered" evidence="1">
    <location>
        <begin position="1842"/>
        <end position="1862"/>
    </location>
</feature>
<accession>A0A8J1XIT2</accession>
<feature type="region of interest" description="Disordered" evidence="1">
    <location>
        <begin position="133"/>
        <end position="198"/>
    </location>
</feature>
<feature type="compositionally biased region" description="Basic and acidic residues" evidence="1">
    <location>
        <begin position="674"/>
        <end position="684"/>
    </location>
</feature>
<feature type="region of interest" description="Disordered" evidence="1">
    <location>
        <begin position="1914"/>
        <end position="2047"/>
    </location>
</feature>
<feature type="region of interest" description="Disordered" evidence="1">
    <location>
        <begin position="1159"/>
        <end position="1230"/>
    </location>
</feature>
<dbReference type="GO" id="GO:1990716">
    <property type="term" value="C:axonemal central apparatus"/>
    <property type="evidence" value="ECO:0007669"/>
    <property type="project" value="TreeGrafter"/>
</dbReference>
<feature type="compositionally biased region" description="Low complexity" evidence="1">
    <location>
        <begin position="1327"/>
        <end position="1344"/>
    </location>
</feature>
<feature type="region of interest" description="Disordered" evidence="1">
    <location>
        <begin position="380"/>
        <end position="401"/>
    </location>
</feature>
<feature type="compositionally biased region" description="Basic and acidic residues" evidence="1">
    <location>
        <begin position="1103"/>
        <end position="1114"/>
    </location>
</feature>
<dbReference type="PANTHER" id="PTHR21963">
    <property type="entry name" value="PF6"/>
    <property type="match status" value="1"/>
</dbReference>
<reference evidence="2" key="1">
    <citation type="submission" date="2022-03" db="EMBL/GenBank/DDBJ databases">
        <authorList>
            <person name="Martin C."/>
        </authorList>
    </citation>
    <scope>NUCLEOTIDE SEQUENCE</scope>
</reference>
<dbReference type="EMBL" id="CAIIXF020000011">
    <property type="protein sequence ID" value="CAH1799483.1"/>
    <property type="molecule type" value="Genomic_DNA"/>
</dbReference>
<organism evidence="2 3">
    <name type="scientific">Owenia fusiformis</name>
    <name type="common">Polychaete worm</name>
    <dbReference type="NCBI Taxonomy" id="6347"/>
    <lineage>
        <taxon>Eukaryota</taxon>
        <taxon>Metazoa</taxon>
        <taxon>Spiralia</taxon>
        <taxon>Lophotrochozoa</taxon>
        <taxon>Annelida</taxon>
        <taxon>Polychaeta</taxon>
        <taxon>Sedentaria</taxon>
        <taxon>Canalipalpata</taxon>
        <taxon>Sabellida</taxon>
        <taxon>Oweniida</taxon>
        <taxon>Oweniidae</taxon>
        <taxon>Owenia</taxon>
    </lineage>
</organism>
<feature type="region of interest" description="Disordered" evidence="1">
    <location>
        <begin position="1096"/>
        <end position="1136"/>
    </location>
</feature>
<evidence type="ECO:0000313" key="2">
    <source>
        <dbReference type="EMBL" id="CAH1799483.1"/>
    </source>
</evidence>
<feature type="compositionally biased region" description="Polar residues" evidence="1">
    <location>
        <begin position="1928"/>
        <end position="1950"/>
    </location>
</feature>
<sequence length="2284" mass="254800">MSKKRQKSAGSTSIPKWEQALLGTNFGEENGWDANVTFLVGNKVEDYAHIKVLAEAVAAGSRKLFSVFSQEELFQQVKELGNPKAKKTKDTPQHSEVCEPCKLYLDSGEDIPLPLLAKLIKFKLLNVKQNDLKRRDAEKKAANEKDKDKGGAKGKKERGKSPAKKGGKKTPEPPSPKKESKLRKRGDEDLDSRYIDDEPNDGPKHYVLIYGFNHPHLLRYLDELGVYVDCIIKVESEDYTQFEVKPEPEPTIDNQSAVPPVVQEKDEKTLALEEAERKVKEKEKKLLTQFWTDVLAIMQQAPNSSKLHDVARLSYIIKNDIIPDDLEDNELKSQFGSNMFEAIAVMIYDLLDAKRIWRSYLTNMRMLHVYAQGEAYQPPLPTEAQSQISAPTPAQQPPPTAMTTATMPVIQEGVELPQEVDLRYYKELMSCVPQESVSVPLIMHCMLEQIQATEDGKLPPSEQSKPPRTDGLDPTLASHISGMAFKLALTQDEQMKLASDFDVPEGKPQPRTQPLLVNMQDDITLRTFQLRSINGFNAKEAEMEMLKYLPFEGALQFPHPTSRAAKERASRLQELIHFCATDGLTQSEIDRAFKQFVFECMDLTTVDENGIIVAKSHEGYEGSVIPWDDPYPFFKGMACKPNKTEPAKDLLNPNMPIEGFEEYTTGNVTPRSEPNSRPESKTEEVPLSQVDSKELSRPDSSGILKSPRPASAKSKTSTHSVHFERDSEGKPISSHDLAQTAERIEASQEPNKTVEESMDDIIDATKRNVDAWCFAEHFEPNVLLQVLKSASYNLPYMDMYYHKRDHTLLVVLHNPHNQELQSHVDWETNLHSNVGFRNYLEHVSESIWEWAEEENAKYLAHQLAEEVEKERIEDETSSRPSSGGKGKKRGDRSKSPKKSDSKSKSRSRSRSEDRSDSSLAENKYVRTNSLKAQKEEADRIKAEEEEKERLKNEKRAKSAQKKRDKEREKEEREKAATAEKSKRPGSRGSAKSRSGSKEPKDSMETLVEGDGEPHVEEKYWPFTGYDVSNNLIHASGVTSTLFPADGGQIRTERVQFIQGTTSVKTSIMKDNHVFMVHVLDPMDPNAVEQSEEVILDGENQENGMEKADLEKSEKEEEAVENDNMENNAATKREAPKKPAIGSFASFSAQLSDGMCISLSTYGETGEPKDGKGHEPEPYIPPARSPSPTPLSPNKGKKGDKGKEKAPPTPEPLVEEETKDETGEEEQEMEQPFQQLYVTCPDGLNVTWFLESSTGIQPEDETDRKVLVKQNYPFKTNGSQPSEALRKSAMQEVSRIINKDGTVIKTLQDDSVVVMFRDGTTSEFSTAPSSLLPPSRNSSPQRPSSTKSDKDRETPKRMGSRMSRKTASIAAINKDNDDAGQKEEKKGHWITTAPNGERVATMADGSRVPGVKNALCSMASDPMTDQSMCTREDHTIVVKYPDGTMIAEHSDKTRITSYFKTVRTPIDCASYHETGEYPAFEDREVPFVMIECPGYATVTYNCETSECITSFGNGTRVHTYKDGGYDIDHCDGGMLLVDSDGCSMYRPRPNNDIEFLQPNQDHVYVMRHFADVVCETVDNEGNVFNVKNTGETMVITANGEPVESVEVDSEDGNEKNENNGQTVIHTKKVVQYKQHAPRFFVVHSNGSGTELLRYQDVAEYLTTAENDPTVAILNDPLPDFPGVNGITILKPYLKGVSEQWVKKYERQTIMPEGLLSRNLHNLPSKEEKKPGPSFGNNVGTGLAVGTAVIPPPPQSILKCPNMLELRQLLQYKPMEETLRTKLHDGLKEYAEFVRERNLETSMNELNEPRDESEVAKAEELQALVKDENLAHLEDANIKAIYEKVTAPPPPSPPPTPAPQRTLADWERDKREIAEEIEGRRALRKNIIPPYFESEMGKAFLLSQAPDAATMCKHLSEDPRDQSRDPATAVRSNTPSSVQSQDQPPRYTSSASPEKGHYYAPITPGESPQKMMHSETPSNLRPGAPTPAHATGQGSPAPLRPGNPTPAHGMKESRVRPDNPTPKQQADGDGTYRDNSAPAIPEESPADLNTPADFVTTRSLEVNVTGQPRQEPVHVPAYINSGRPGAIPNERFTQIEDPVRNKVMISSVAGATINGSKTISNMRGFELLPSQVDFGFLREGYTYQFIVHLKNMGIDSCRYKLRQPPPSTGLKVIYKPGPIAAGMKAELAIEIYAIAVGVKGESGIGAVSHDLEIITETDTMYLPITATILTPDEYDSKSPTSPRVCKFPGVKLTNTKPPSREGIIRPRREDVPDSGMTMEHSKYSKN</sequence>
<dbReference type="Pfam" id="PF14874">
    <property type="entry name" value="PapD-like"/>
    <property type="match status" value="1"/>
</dbReference>
<feature type="region of interest" description="Disordered" evidence="1">
    <location>
        <begin position="1322"/>
        <end position="1386"/>
    </location>
</feature>
<gene>
    <name evidence="2" type="ORF">OFUS_LOCUS23492</name>
</gene>
<feature type="compositionally biased region" description="Basic and acidic residues" evidence="1">
    <location>
        <begin position="932"/>
        <end position="982"/>
    </location>
</feature>
<feature type="region of interest" description="Disordered" evidence="1">
    <location>
        <begin position="453"/>
        <end position="472"/>
    </location>
</feature>
<feature type="region of interest" description="Disordered" evidence="1">
    <location>
        <begin position="2231"/>
        <end position="2284"/>
    </location>
</feature>
<protein>
    <submittedName>
        <fullName evidence="2">Uncharacterized protein</fullName>
    </submittedName>
</protein>
<feature type="compositionally biased region" description="Basic and acidic residues" evidence="1">
    <location>
        <begin position="133"/>
        <end position="151"/>
    </location>
</feature>
<feature type="compositionally biased region" description="Basic and acidic residues" evidence="1">
    <location>
        <begin position="2256"/>
        <end position="2269"/>
    </location>
</feature>
<feature type="compositionally biased region" description="Basic and acidic residues" evidence="1">
    <location>
        <begin position="1165"/>
        <end position="1176"/>
    </location>
</feature>
<dbReference type="PANTHER" id="PTHR21963:SF1">
    <property type="entry name" value="SPERM-ASSOCIATED ANTIGEN 17"/>
    <property type="match status" value="1"/>
</dbReference>
<feature type="compositionally biased region" description="Basic and acidic residues" evidence="1">
    <location>
        <begin position="1196"/>
        <end position="1205"/>
    </location>
</feature>
<feature type="compositionally biased region" description="Acidic residues" evidence="1">
    <location>
        <begin position="1212"/>
        <end position="1228"/>
    </location>
</feature>